<dbReference type="SUPFAM" id="SSF52949">
    <property type="entry name" value="Macro domain-like"/>
    <property type="match status" value="1"/>
</dbReference>
<organism evidence="10 11">
    <name type="scientific">Agrococcus casei LMG 22410</name>
    <dbReference type="NCBI Taxonomy" id="1255656"/>
    <lineage>
        <taxon>Bacteria</taxon>
        <taxon>Bacillati</taxon>
        <taxon>Actinomycetota</taxon>
        <taxon>Actinomycetes</taxon>
        <taxon>Micrococcales</taxon>
        <taxon>Microbacteriaceae</taxon>
        <taxon>Agrococcus</taxon>
    </lineage>
</organism>
<feature type="active site" evidence="8">
    <location>
        <position position="327"/>
    </location>
</feature>
<comment type="subcellular location">
    <subcellularLocation>
        <location evidence="8">Cytoplasm</location>
    </subcellularLocation>
</comment>
<reference evidence="10 11" key="1">
    <citation type="submission" date="2017-02" db="EMBL/GenBank/DDBJ databases">
        <authorList>
            <person name="Peterson S.W."/>
        </authorList>
    </citation>
    <scope>NUCLEOTIDE SEQUENCE [LARGE SCALE GENOMIC DNA]</scope>
    <source>
        <strain evidence="10 11">LMG 22410</strain>
    </source>
</reference>
<evidence type="ECO:0000256" key="8">
    <source>
        <dbReference type="HAMAP-Rule" id="MF_00181"/>
    </source>
</evidence>
<dbReference type="PANTHER" id="PTHR11963:SF23">
    <property type="entry name" value="CYTOSOL AMINOPEPTIDASE"/>
    <property type="match status" value="1"/>
</dbReference>
<comment type="function">
    <text evidence="7 8">Presumably involved in the processing and regular turnover of intracellular proteins. Catalyzes the removal of unsubstituted N-terminal amino acids from various peptides.</text>
</comment>
<comment type="catalytic activity">
    <reaction evidence="1 8">
        <text>Release of an N-terminal amino acid, Xaa-|-Yaa-, in which Xaa is preferably Leu, but may be other amino acids including Pro although not Arg or Lys, and Yaa may be Pro. Amino acid amides and methyl esters are also readily hydrolyzed, but rates on arylamides are exceedingly low.</text>
        <dbReference type="EC" id="3.4.11.1"/>
    </reaction>
</comment>
<dbReference type="InterPro" id="IPR008283">
    <property type="entry name" value="Peptidase_M17_N"/>
</dbReference>
<feature type="domain" description="Cytosol aminopeptidase" evidence="9">
    <location>
        <begin position="321"/>
        <end position="328"/>
    </location>
</feature>
<dbReference type="EC" id="3.4.11.1" evidence="8"/>
<comment type="cofactor">
    <cofactor evidence="8">
        <name>Mn(2+)</name>
        <dbReference type="ChEBI" id="CHEBI:29035"/>
    </cofactor>
    <text evidence="8">Binds 2 manganese ions per subunit.</text>
</comment>
<feature type="binding site" evidence="8">
    <location>
        <position position="325"/>
    </location>
    <ligand>
        <name>Mn(2+)</name>
        <dbReference type="ChEBI" id="CHEBI:29035"/>
        <label>1</label>
    </ligand>
</feature>
<keyword evidence="6 8" id="KW-0378">Hydrolase</keyword>
<dbReference type="PANTHER" id="PTHR11963">
    <property type="entry name" value="LEUCINE AMINOPEPTIDASE-RELATED"/>
    <property type="match status" value="1"/>
</dbReference>
<feature type="binding site" evidence="8">
    <location>
        <position position="246"/>
    </location>
    <ligand>
        <name>Mn(2+)</name>
        <dbReference type="ChEBI" id="CHEBI:29035"/>
        <label>1</label>
    </ligand>
</feature>
<evidence type="ECO:0000313" key="11">
    <source>
        <dbReference type="Proteomes" id="UP000195787"/>
    </source>
</evidence>
<dbReference type="GO" id="GO:0030145">
    <property type="term" value="F:manganese ion binding"/>
    <property type="evidence" value="ECO:0007669"/>
    <property type="project" value="UniProtKB-UniRule"/>
</dbReference>
<dbReference type="EC" id="3.4.11.10" evidence="8"/>
<dbReference type="RefSeq" id="WP_086991561.1">
    <property type="nucleotide sequence ID" value="NZ_FUHU01000026.1"/>
</dbReference>
<dbReference type="Pfam" id="PF02789">
    <property type="entry name" value="Peptidase_M17_N"/>
    <property type="match status" value="1"/>
</dbReference>
<dbReference type="Gene3D" id="3.40.220.10">
    <property type="entry name" value="Leucine Aminopeptidase, subunit E, domain 1"/>
    <property type="match status" value="1"/>
</dbReference>
<dbReference type="GeneID" id="303172683"/>
<sequence>MSIPSLSIIASPDDATADIVVHGVQKTSDGPVAPGMSPEQLKQLGATGARGQFVRSVVDGTVTGFVGLGADTSSSSLRAAAASAVRALGDVPQVALALPVASDSDASAVLEGAALGAYSFQGSKSRDPELFAREVQVAVGEAHCTDSVVRSARLISEAVHIARDLVNTPPNHLTPEIFADRVAEEAAGDSVSVTVLDDQQLRDEGFGGISGVGQGSSNPPRLVVVDYNPGPDAPKLALVGKGITFDTGGISLKPSKSMIGMKTDMAGAATVYAAVLAIARLGLPIRVSAYLCLAENVPSHTSIKPEDVLVMRGGKTVEVTNTDAEGRLVLADGIRYAIEQGADAVIDVATLTGAQVVALGNRYTGVMGNNDQVLEQFLKAADAADEPAWPMPIPDDYAEKLESPVADLQNARVGHPDGGMLLAGAFLREFVEDEGRETPWVHVDFAGPASNGGKAYDWNPSGATGVMVRTLVEFAAGYRAK</sequence>
<evidence type="ECO:0000256" key="3">
    <source>
        <dbReference type="ARBA" id="ARBA00009528"/>
    </source>
</evidence>
<comment type="similarity">
    <text evidence="3 8">Belongs to the peptidase M17 family.</text>
</comment>
<keyword evidence="8" id="KW-0464">Manganese</keyword>
<dbReference type="InterPro" id="IPR023042">
    <property type="entry name" value="Peptidase_M17_leu_NH2_pept"/>
</dbReference>
<keyword evidence="8" id="KW-0963">Cytoplasm</keyword>
<gene>
    <name evidence="8" type="primary">pepA</name>
    <name evidence="10" type="ORF">CZ674_05590</name>
</gene>
<dbReference type="OrthoDB" id="9809354at2"/>
<dbReference type="InterPro" id="IPR043472">
    <property type="entry name" value="Macro_dom-like"/>
</dbReference>
<dbReference type="PRINTS" id="PR00481">
    <property type="entry name" value="LAMNOPPTDASE"/>
</dbReference>
<evidence type="ECO:0000313" key="10">
    <source>
        <dbReference type="EMBL" id="SJM57580.1"/>
    </source>
</evidence>
<comment type="catalytic activity">
    <reaction evidence="2 8">
        <text>Release of an N-terminal amino acid, preferentially leucine, but not glutamic or aspartic acids.</text>
        <dbReference type="EC" id="3.4.11.10"/>
    </reaction>
</comment>
<dbReference type="CDD" id="cd00433">
    <property type="entry name" value="Peptidase_M17"/>
    <property type="match status" value="1"/>
</dbReference>
<feature type="active site" evidence="8">
    <location>
        <position position="253"/>
    </location>
</feature>
<keyword evidence="4 8" id="KW-0031">Aminopeptidase</keyword>
<dbReference type="GO" id="GO:0006508">
    <property type="term" value="P:proteolysis"/>
    <property type="evidence" value="ECO:0007669"/>
    <property type="project" value="UniProtKB-KW"/>
</dbReference>
<evidence type="ECO:0000256" key="6">
    <source>
        <dbReference type="ARBA" id="ARBA00022801"/>
    </source>
</evidence>
<feature type="binding site" evidence="8">
    <location>
        <position position="264"/>
    </location>
    <ligand>
        <name>Mn(2+)</name>
        <dbReference type="ChEBI" id="CHEBI:29035"/>
        <label>2</label>
    </ligand>
</feature>
<dbReference type="Proteomes" id="UP000195787">
    <property type="component" value="Unassembled WGS sequence"/>
</dbReference>
<dbReference type="InterPro" id="IPR011356">
    <property type="entry name" value="Leucine_aapep/pepB"/>
</dbReference>
<evidence type="ECO:0000259" key="9">
    <source>
        <dbReference type="PROSITE" id="PS00631"/>
    </source>
</evidence>
<keyword evidence="5 8" id="KW-0645">Protease</keyword>
<keyword evidence="11" id="KW-1185">Reference proteome</keyword>
<dbReference type="EMBL" id="FUHU01000026">
    <property type="protein sequence ID" value="SJM57580.1"/>
    <property type="molecule type" value="Genomic_DNA"/>
</dbReference>
<dbReference type="Gene3D" id="3.40.630.10">
    <property type="entry name" value="Zn peptidases"/>
    <property type="match status" value="1"/>
</dbReference>
<evidence type="ECO:0000256" key="1">
    <source>
        <dbReference type="ARBA" id="ARBA00000135"/>
    </source>
</evidence>
<dbReference type="GO" id="GO:0005737">
    <property type="term" value="C:cytoplasm"/>
    <property type="evidence" value="ECO:0007669"/>
    <property type="project" value="UniProtKB-SubCell"/>
</dbReference>
<dbReference type="Pfam" id="PF00883">
    <property type="entry name" value="Peptidase_M17"/>
    <property type="match status" value="1"/>
</dbReference>
<feature type="binding site" evidence="8">
    <location>
        <position position="241"/>
    </location>
    <ligand>
        <name>Mn(2+)</name>
        <dbReference type="ChEBI" id="CHEBI:29035"/>
        <label>2</label>
    </ligand>
</feature>
<name>A0A1R4FNH3_9MICO</name>
<protein>
    <recommendedName>
        <fullName evidence="8">Probable cytosol aminopeptidase</fullName>
        <ecNumber evidence="8">3.4.11.1</ecNumber>
    </recommendedName>
    <alternativeName>
        <fullName evidence="8">Leucine aminopeptidase</fullName>
        <shortName evidence="8">LAP</shortName>
        <ecNumber evidence="8">3.4.11.10</ecNumber>
    </alternativeName>
    <alternativeName>
        <fullName evidence="8">Leucyl aminopeptidase</fullName>
    </alternativeName>
</protein>
<dbReference type="GO" id="GO:0070006">
    <property type="term" value="F:metalloaminopeptidase activity"/>
    <property type="evidence" value="ECO:0007669"/>
    <property type="project" value="InterPro"/>
</dbReference>
<dbReference type="AlphaFoldDB" id="A0A1R4FNH3"/>
<accession>A0A1R4FNH3</accession>
<dbReference type="SUPFAM" id="SSF53187">
    <property type="entry name" value="Zn-dependent exopeptidases"/>
    <property type="match status" value="1"/>
</dbReference>
<evidence type="ECO:0000256" key="4">
    <source>
        <dbReference type="ARBA" id="ARBA00022438"/>
    </source>
</evidence>
<keyword evidence="8" id="KW-0479">Metal-binding</keyword>
<evidence type="ECO:0000256" key="2">
    <source>
        <dbReference type="ARBA" id="ARBA00000967"/>
    </source>
</evidence>
<evidence type="ECO:0000256" key="5">
    <source>
        <dbReference type="ARBA" id="ARBA00022670"/>
    </source>
</evidence>
<feature type="binding site" evidence="8">
    <location>
        <position position="246"/>
    </location>
    <ligand>
        <name>Mn(2+)</name>
        <dbReference type="ChEBI" id="CHEBI:29035"/>
        <label>2</label>
    </ligand>
</feature>
<dbReference type="HAMAP" id="MF_00181">
    <property type="entry name" value="Cytosol_peptidase_M17"/>
    <property type="match status" value="1"/>
</dbReference>
<dbReference type="InterPro" id="IPR000819">
    <property type="entry name" value="Peptidase_M17_C"/>
</dbReference>
<feature type="binding site" evidence="8">
    <location>
        <position position="325"/>
    </location>
    <ligand>
        <name>Mn(2+)</name>
        <dbReference type="ChEBI" id="CHEBI:29035"/>
        <label>2</label>
    </ligand>
</feature>
<proteinExistence type="inferred from homology"/>
<evidence type="ECO:0000256" key="7">
    <source>
        <dbReference type="ARBA" id="ARBA00049972"/>
    </source>
</evidence>
<dbReference type="PROSITE" id="PS00631">
    <property type="entry name" value="CYTOSOL_AP"/>
    <property type="match status" value="1"/>
</dbReference>
<dbReference type="NCBIfam" id="NF002073">
    <property type="entry name" value="PRK00913.1-2"/>
    <property type="match status" value="1"/>
</dbReference>
<feature type="binding site" evidence="8">
    <location>
        <position position="323"/>
    </location>
    <ligand>
        <name>Mn(2+)</name>
        <dbReference type="ChEBI" id="CHEBI:29035"/>
        <label>1</label>
    </ligand>
</feature>